<reference evidence="6 7" key="1">
    <citation type="submission" date="2016-10" db="EMBL/GenBank/DDBJ databases">
        <authorList>
            <person name="de Groot N.N."/>
        </authorList>
    </citation>
    <scope>NUCLEOTIDE SEQUENCE [LARGE SCALE GENOMIC DNA]</scope>
    <source>
        <strain evidence="6 7">CGMCC 1.10959</strain>
    </source>
</reference>
<feature type="domain" description="HTH gntR-type" evidence="5">
    <location>
        <begin position="35"/>
        <end position="102"/>
    </location>
</feature>
<keyword evidence="3" id="KW-0804">Transcription</keyword>
<dbReference type="STRING" id="999627.SAMN05216236_11561"/>
<dbReference type="GO" id="GO:0003700">
    <property type="term" value="F:DNA-binding transcription factor activity"/>
    <property type="evidence" value="ECO:0007669"/>
    <property type="project" value="InterPro"/>
</dbReference>
<evidence type="ECO:0000259" key="5">
    <source>
        <dbReference type="PROSITE" id="PS50949"/>
    </source>
</evidence>
<organism evidence="6 7">
    <name type="scientific">Sedimentitalea nanhaiensis</name>
    <dbReference type="NCBI Taxonomy" id="999627"/>
    <lineage>
        <taxon>Bacteria</taxon>
        <taxon>Pseudomonadati</taxon>
        <taxon>Pseudomonadota</taxon>
        <taxon>Alphaproteobacteria</taxon>
        <taxon>Rhodobacterales</taxon>
        <taxon>Paracoccaceae</taxon>
        <taxon>Sedimentitalea</taxon>
    </lineage>
</organism>
<dbReference type="eggNOG" id="COG1802">
    <property type="taxonomic scope" value="Bacteria"/>
</dbReference>
<feature type="compositionally biased region" description="Polar residues" evidence="4">
    <location>
        <begin position="1"/>
        <end position="12"/>
    </location>
</feature>
<dbReference type="SUPFAM" id="SSF46785">
    <property type="entry name" value="Winged helix' DNA-binding domain"/>
    <property type="match status" value="1"/>
</dbReference>
<dbReference type="Gene3D" id="1.10.10.10">
    <property type="entry name" value="Winged helix-like DNA-binding domain superfamily/Winged helix DNA-binding domain"/>
    <property type="match status" value="1"/>
</dbReference>
<dbReference type="SMART" id="SM00345">
    <property type="entry name" value="HTH_GNTR"/>
    <property type="match status" value="1"/>
</dbReference>
<keyword evidence="2" id="KW-0238">DNA-binding</keyword>
<dbReference type="InterPro" id="IPR036388">
    <property type="entry name" value="WH-like_DNA-bd_sf"/>
</dbReference>
<dbReference type="GO" id="GO:0003677">
    <property type="term" value="F:DNA binding"/>
    <property type="evidence" value="ECO:0007669"/>
    <property type="project" value="UniProtKB-KW"/>
</dbReference>
<keyword evidence="1" id="KW-0805">Transcription regulation</keyword>
<dbReference type="Proteomes" id="UP000182466">
    <property type="component" value="Unassembled WGS sequence"/>
</dbReference>
<dbReference type="SUPFAM" id="SSF48008">
    <property type="entry name" value="GntR ligand-binding domain-like"/>
    <property type="match status" value="1"/>
</dbReference>
<dbReference type="SMART" id="SM00895">
    <property type="entry name" value="FCD"/>
    <property type="match status" value="1"/>
</dbReference>
<evidence type="ECO:0000256" key="1">
    <source>
        <dbReference type="ARBA" id="ARBA00023015"/>
    </source>
</evidence>
<dbReference type="Pfam" id="PF07729">
    <property type="entry name" value="FCD"/>
    <property type="match status" value="1"/>
</dbReference>
<evidence type="ECO:0000256" key="2">
    <source>
        <dbReference type="ARBA" id="ARBA00023125"/>
    </source>
</evidence>
<name>A0A1I7C9Q2_9RHOB</name>
<evidence type="ECO:0000313" key="6">
    <source>
        <dbReference type="EMBL" id="SFT96124.1"/>
    </source>
</evidence>
<dbReference type="PROSITE" id="PS50949">
    <property type="entry name" value="HTH_GNTR"/>
    <property type="match status" value="1"/>
</dbReference>
<proteinExistence type="predicted"/>
<keyword evidence="7" id="KW-1185">Reference proteome</keyword>
<protein>
    <submittedName>
        <fullName evidence="6">Transcriptional regulator, GntR family</fullName>
    </submittedName>
</protein>
<dbReference type="Gene3D" id="1.20.120.530">
    <property type="entry name" value="GntR ligand-binding domain-like"/>
    <property type="match status" value="1"/>
</dbReference>
<evidence type="ECO:0000313" key="7">
    <source>
        <dbReference type="Proteomes" id="UP000182466"/>
    </source>
</evidence>
<evidence type="ECO:0000256" key="3">
    <source>
        <dbReference type="ARBA" id="ARBA00023163"/>
    </source>
</evidence>
<dbReference type="AlphaFoldDB" id="A0A1I7C9Q2"/>
<dbReference type="PANTHER" id="PTHR43537:SF39">
    <property type="entry name" value="HTH-TYPE TRANSCRIPTIONAL REGULATOR MCBR"/>
    <property type="match status" value="1"/>
</dbReference>
<accession>A0A1I7C9Q2</accession>
<dbReference type="InterPro" id="IPR008920">
    <property type="entry name" value="TF_FadR/GntR_C"/>
</dbReference>
<dbReference type="EMBL" id="FPAW01000015">
    <property type="protein sequence ID" value="SFT96124.1"/>
    <property type="molecule type" value="Genomic_DNA"/>
</dbReference>
<dbReference type="InterPro" id="IPR011711">
    <property type="entry name" value="GntR_C"/>
</dbReference>
<gene>
    <name evidence="6" type="ORF">SAMN05216236_11561</name>
</gene>
<sequence>MQELMTQASLPPSNARPRTVPRTDLIAADQTTAQMPAHERVYQQLRGRILFGEIAPGQAVTIQGLTVALDAGMTPVREAIRKLISEGALVFQGNRRVSVPQLDASSIEQITFLRKTVEYELARRATQQMNRTTIKRLQQIDAALDAAIATGDVGDYLRQNYQFHHVFYSQAQAPVLAGIADRLWLQFGPSLRVVCGRFGTQSLPDRHKDLLNALRSGDAEAAGQAIVLDLEQGMEQIAAALTRID</sequence>
<evidence type="ECO:0000256" key="4">
    <source>
        <dbReference type="SAM" id="MobiDB-lite"/>
    </source>
</evidence>
<feature type="region of interest" description="Disordered" evidence="4">
    <location>
        <begin position="1"/>
        <end position="21"/>
    </location>
</feature>
<dbReference type="InterPro" id="IPR000524">
    <property type="entry name" value="Tscrpt_reg_HTH_GntR"/>
</dbReference>
<dbReference type="PANTHER" id="PTHR43537">
    <property type="entry name" value="TRANSCRIPTIONAL REGULATOR, GNTR FAMILY"/>
    <property type="match status" value="1"/>
</dbReference>
<dbReference type="InterPro" id="IPR036390">
    <property type="entry name" value="WH_DNA-bd_sf"/>
</dbReference>
<dbReference type="Pfam" id="PF00392">
    <property type="entry name" value="GntR"/>
    <property type="match status" value="1"/>
</dbReference>